<evidence type="ECO:0000313" key="3">
    <source>
        <dbReference type="EMBL" id="NGF42571.1"/>
    </source>
</evidence>
<reference evidence="3" key="2">
    <citation type="submission" date="2020-02" db="EMBL/GenBank/DDBJ databases">
        <title>WGS of Carbapenem-Resistant Enterobacteriaceae.</title>
        <authorList>
            <person name="Tokajian S."/>
            <person name="El Chaar M."/>
            <person name="El Khoury M."/>
        </authorList>
    </citation>
    <scope>NUCLEOTIDE SEQUENCE</scope>
    <source>
        <strain evidence="3">EHM_71</strain>
    </source>
</reference>
<name>A0A6G4MN64_9ENTR</name>
<dbReference type="RefSeq" id="WP_045331495.1">
    <property type="nucleotide sequence ID" value="NZ_BPUF01000009.1"/>
</dbReference>
<dbReference type="InterPro" id="IPR021027">
    <property type="entry name" value="Transposase_put_HTH"/>
</dbReference>
<dbReference type="EMBL" id="JAAJRM010000001">
    <property type="protein sequence ID" value="NGF42571.1"/>
    <property type="molecule type" value="Genomic_DNA"/>
</dbReference>
<dbReference type="NCBIfam" id="NF040570">
    <property type="entry name" value="guided_TnpB"/>
    <property type="match status" value="1"/>
</dbReference>
<protein>
    <submittedName>
        <fullName evidence="2 3">Transposase</fullName>
    </submittedName>
</protein>
<dbReference type="Pfam" id="PF12323">
    <property type="entry name" value="HTH_OrfB_IS605"/>
    <property type="match status" value="1"/>
</dbReference>
<evidence type="ECO:0000313" key="4">
    <source>
        <dbReference type="Proteomes" id="UP000076205"/>
    </source>
</evidence>
<evidence type="ECO:0000259" key="1">
    <source>
        <dbReference type="Pfam" id="PF12323"/>
    </source>
</evidence>
<evidence type="ECO:0000313" key="2">
    <source>
        <dbReference type="EMBL" id="CZX43256.1"/>
    </source>
</evidence>
<dbReference type="Proteomes" id="UP000076205">
    <property type="component" value="Unassembled WGS sequence"/>
</dbReference>
<sequence>MIKKQAFKFLLEPNKGQLSDFLAFAGSCRFVYNKGLALLNENYRSGKKFIGYNQLASELVEWKNEESLSWLKEAPSQCLQQSLRDLDRAFRNFFTGKSQYPKFKKKGRHDSFRIPCQRVRVDQEKKLVSLPKVGWVKYRKSREIIGDLKNATISFNQGKWYISFNTEQTVPDPIHPSEIKTTIVLNNVNSVHLSSGVGGDNTYQAEEKKKLIRLNKTLTRRKKYSKNWLKTKGKIDRVRSKAARIRLDNIHKATTAICKNHAVVEVVNLMDSVSAKNDNTLSMRYEFVRQLIYKQEWLGGEIIRRESKLL</sequence>
<gene>
    <name evidence="3" type="ORF">G5635_09090</name>
    <name evidence="2" type="ORF">SAMEA2273352_02435</name>
</gene>
<feature type="domain" description="Transposase putative helix-turn-helix" evidence="1">
    <location>
        <begin position="1"/>
        <end position="48"/>
    </location>
</feature>
<dbReference type="EMBL" id="FJYW01000005">
    <property type="protein sequence ID" value="CZX43256.1"/>
    <property type="molecule type" value="Genomic_DNA"/>
</dbReference>
<organism evidence="3">
    <name type="scientific">Enterobacter hormaechei</name>
    <dbReference type="NCBI Taxonomy" id="158836"/>
    <lineage>
        <taxon>Bacteria</taxon>
        <taxon>Pseudomonadati</taxon>
        <taxon>Pseudomonadota</taxon>
        <taxon>Gammaproteobacteria</taxon>
        <taxon>Enterobacterales</taxon>
        <taxon>Enterobacteriaceae</taxon>
        <taxon>Enterobacter</taxon>
        <taxon>Enterobacter cloacae complex</taxon>
    </lineage>
</organism>
<comment type="caution">
    <text evidence="3">The sequence shown here is derived from an EMBL/GenBank/DDBJ whole genome shotgun (WGS) entry which is preliminary data.</text>
</comment>
<reference evidence="2 4" key="1">
    <citation type="submission" date="2016-03" db="EMBL/GenBank/DDBJ databases">
        <authorList>
            <consortium name="Pathogen Informatics"/>
        </authorList>
    </citation>
    <scope>NUCLEOTIDE SEQUENCE [LARGE SCALE GENOMIC DNA]</scope>
    <source>
        <strain evidence="2">E1424</strain>
        <strain evidence="4">e1424</strain>
    </source>
</reference>
<proteinExistence type="predicted"/>
<accession>A0A6G4MN64</accession>
<dbReference type="AlphaFoldDB" id="A0A6G4MN64"/>